<accession>A0ABP3JGW5</accession>
<dbReference type="Pfam" id="PF11148">
    <property type="entry name" value="DUF2922"/>
    <property type="match status" value="1"/>
</dbReference>
<evidence type="ECO:0000313" key="1">
    <source>
        <dbReference type="EMBL" id="GAA0453157.1"/>
    </source>
</evidence>
<proteinExistence type="predicted"/>
<organism evidence="1 2">
    <name type="scientific">Alkalibacillus silvisoli</name>
    <dbReference type="NCBI Taxonomy" id="392823"/>
    <lineage>
        <taxon>Bacteria</taxon>
        <taxon>Bacillati</taxon>
        <taxon>Bacillota</taxon>
        <taxon>Bacilli</taxon>
        <taxon>Bacillales</taxon>
        <taxon>Bacillaceae</taxon>
        <taxon>Alkalibacillus</taxon>
    </lineage>
</organism>
<evidence type="ECO:0008006" key="3">
    <source>
        <dbReference type="Google" id="ProtNLM"/>
    </source>
</evidence>
<evidence type="ECO:0000313" key="2">
    <source>
        <dbReference type="Proteomes" id="UP001500740"/>
    </source>
</evidence>
<comment type="caution">
    <text evidence="1">The sequence shown here is derived from an EMBL/GenBank/DDBJ whole genome shotgun (WGS) entry which is preliminary data.</text>
</comment>
<dbReference type="InterPro" id="IPR021321">
    <property type="entry name" value="DUF2922"/>
</dbReference>
<reference evidence="2" key="1">
    <citation type="journal article" date="2019" name="Int. J. Syst. Evol. Microbiol.">
        <title>The Global Catalogue of Microorganisms (GCM) 10K type strain sequencing project: providing services to taxonomists for standard genome sequencing and annotation.</title>
        <authorList>
            <consortium name="The Broad Institute Genomics Platform"/>
            <consortium name="The Broad Institute Genome Sequencing Center for Infectious Disease"/>
            <person name="Wu L."/>
            <person name="Ma J."/>
        </authorList>
    </citation>
    <scope>NUCLEOTIDE SEQUENCE [LARGE SCALE GENOMIC DNA]</scope>
    <source>
        <strain evidence="2">JCM 14193</strain>
    </source>
</reference>
<keyword evidence="2" id="KW-1185">Reference proteome</keyword>
<name>A0ABP3JGW5_9BACI</name>
<dbReference type="Proteomes" id="UP001500740">
    <property type="component" value="Unassembled WGS sequence"/>
</dbReference>
<protein>
    <recommendedName>
        <fullName evidence="3">DUF2922 domain-containing protein</fullName>
    </recommendedName>
</protein>
<gene>
    <name evidence="1" type="ORF">GCM10008935_04800</name>
</gene>
<dbReference type="EMBL" id="BAAACZ010000005">
    <property type="protein sequence ID" value="GAA0453157.1"/>
    <property type="molecule type" value="Genomic_DNA"/>
</dbReference>
<sequence length="72" mass="8203">MSKRLELKFRNEEGRMSTISIDHPVEPVNAEQVKEAMETIIEQDIFTSNGLALSEIDFAQVVERTVEEVPIN</sequence>
<dbReference type="RefSeq" id="WP_343781548.1">
    <property type="nucleotide sequence ID" value="NZ_BAAACZ010000005.1"/>
</dbReference>